<dbReference type="NCBIfam" id="TIGR02385">
    <property type="entry name" value="RelE_StbE"/>
    <property type="match status" value="1"/>
</dbReference>
<keyword evidence="3" id="KW-1185">Reference proteome</keyword>
<dbReference type="SUPFAM" id="SSF143011">
    <property type="entry name" value="RelE-like"/>
    <property type="match status" value="1"/>
</dbReference>
<evidence type="ECO:0000313" key="3">
    <source>
        <dbReference type="Proteomes" id="UP000183995"/>
    </source>
</evidence>
<dbReference type="InterPro" id="IPR007712">
    <property type="entry name" value="RelE/ParE_toxin"/>
</dbReference>
<organism evidence="2 3">
    <name type="scientific">Sporobacter termitidis DSM 10068</name>
    <dbReference type="NCBI Taxonomy" id="1123282"/>
    <lineage>
        <taxon>Bacteria</taxon>
        <taxon>Bacillati</taxon>
        <taxon>Bacillota</taxon>
        <taxon>Clostridia</taxon>
        <taxon>Eubacteriales</taxon>
        <taxon>Oscillospiraceae</taxon>
        <taxon>Sporobacter</taxon>
    </lineage>
</organism>
<proteinExistence type="predicted"/>
<gene>
    <name evidence="2" type="ORF">SAMN02745823_03022</name>
</gene>
<dbReference type="Proteomes" id="UP000183995">
    <property type="component" value="Unassembled WGS sequence"/>
</dbReference>
<dbReference type="AlphaFoldDB" id="A0A1M5Z125"/>
<reference evidence="2 3" key="1">
    <citation type="submission" date="2016-11" db="EMBL/GenBank/DDBJ databases">
        <authorList>
            <person name="Jaros S."/>
            <person name="Januszkiewicz K."/>
            <person name="Wedrychowicz H."/>
        </authorList>
    </citation>
    <scope>NUCLEOTIDE SEQUENCE [LARGE SCALE GENOMIC DNA]</scope>
    <source>
        <strain evidence="2 3">DSM 10068</strain>
    </source>
</reference>
<sequence>MSGHKVVYSEQAEKDLREIYEYIALTLLEPDIAKGQARRIMDAVVKLHHMPLRHQLYEKEPWRSKGLRVLPVDNYLVFYLPVEKQKTVAVVRIMYGGRNVEEQLLRTDTDK</sequence>
<dbReference type="RefSeq" id="WP_073080680.1">
    <property type="nucleotide sequence ID" value="NZ_FQXV01000012.1"/>
</dbReference>
<dbReference type="Pfam" id="PF05016">
    <property type="entry name" value="ParE_toxin"/>
    <property type="match status" value="1"/>
</dbReference>
<keyword evidence="1" id="KW-1277">Toxin-antitoxin system</keyword>
<name>A0A1M5Z125_9FIRM</name>
<dbReference type="OrthoDB" id="361440at2"/>
<dbReference type="STRING" id="1123282.SAMN02745823_03022"/>
<accession>A0A1M5Z125</accession>
<protein>
    <submittedName>
        <fullName evidence="2">Toxin ParE1/3/4</fullName>
    </submittedName>
</protein>
<evidence type="ECO:0000313" key="2">
    <source>
        <dbReference type="EMBL" id="SHI17573.1"/>
    </source>
</evidence>
<dbReference type="EMBL" id="FQXV01000012">
    <property type="protein sequence ID" value="SHI17573.1"/>
    <property type="molecule type" value="Genomic_DNA"/>
</dbReference>
<dbReference type="Gene3D" id="3.30.2310.20">
    <property type="entry name" value="RelE-like"/>
    <property type="match status" value="1"/>
</dbReference>
<evidence type="ECO:0000256" key="1">
    <source>
        <dbReference type="ARBA" id="ARBA00022649"/>
    </source>
</evidence>
<dbReference type="InterPro" id="IPR035093">
    <property type="entry name" value="RelE/ParE_toxin_dom_sf"/>
</dbReference>